<dbReference type="PANTHER" id="PTHR21180">
    <property type="entry name" value="ENDONUCLEASE/EXONUCLEASE/PHOSPHATASE FAMILY DOMAIN-CONTAINING PROTEIN 1"/>
    <property type="match status" value="1"/>
</dbReference>
<dbReference type="Pfam" id="PF10531">
    <property type="entry name" value="SLBB"/>
    <property type="match status" value="1"/>
</dbReference>
<dbReference type="InterPro" id="IPR010994">
    <property type="entry name" value="RuvA_2-like"/>
</dbReference>
<protein>
    <submittedName>
        <fullName evidence="1">ComE operon protein 1</fullName>
    </submittedName>
</protein>
<dbReference type="GO" id="GO:0015628">
    <property type="term" value="P:protein secretion by the type II secretion system"/>
    <property type="evidence" value="ECO:0007669"/>
    <property type="project" value="TreeGrafter"/>
</dbReference>
<dbReference type="PANTHER" id="PTHR21180:SF32">
    <property type="entry name" value="ENDONUCLEASE_EXONUCLEASE_PHOSPHATASE FAMILY DOMAIN-CONTAINING PROTEIN 1"/>
    <property type="match status" value="1"/>
</dbReference>
<sequence length="182" mass="18986">MLAIVLLLVVLVVFRPQREPLMQEASLDTRPHPEASSSQASNEPVVIAVVGAVEHPGLLSLDPGSRVADALEQAKPQPDADLAGVNLAEKLVDGQQITLPRIGEVLSRPEDPAPPGDAGGKISLNRASISELTALAGVGEKTAAAIIEYREANGGFQSVEQLQEVKGIGPAKYAAIAEHVVL</sequence>
<dbReference type="GO" id="GO:0003677">
    <property type="term" value="F:DNA binding"/>
    <property type="evidence" value="ECO:0007669"/>
    <property type="project" value="InterPro"/>
</dbReference>
<dbReference type="Gene3D" id="1.10.150.320">
    <property type="entry name" value="Photosystem II 12 kDa extrinsic protein"/>
    <property type="match status" value="1"/>
</dbReference>
<dbReference type="EMBL" id="CP035299">
    <property type="protein sequence ID" value="QAU51855.1"/>
    <property type="molecule type" value="Genomic_DNA"/>
</dbReference>
<dbReference type="SMART" id="SM00278">
    <property type="entry name" value="HhH1"/>
    <property type="match status" value="2"/>
</dbReference>
<dbReference type="SUPFAM" id="SSF47781">
    <property type="entry name" value="RuvA domain 2-like"/>
    <property type="match status" value="1"/>
</dbReference>
<dbReference type="Proteomes" id="UP000288929">
    <property type="component" value="Chromosome"/>
</dbReference>
<organism evidence="1 2">
    <name type="scientific">Corynebacterium pelargi</name>
    <dbReference type="NCBI Taxonomy" id="1471400"/>
    <lineage>
        <taxon>Bacteria</taxon>
        <taxon>Bacillati</taxon>
        <taxon>Actinomycetota</taxon>
        <taxon>Actinomycetes</taxon>
        <taxon>Mycobacteriales</taxon>
        <taxon>Corynebacteriaceae</taxon>
        <taxon>Corynebacterium</taxon>
    </lineage>
</organism>
<proteinExistence type="predicted"/>
<accession>A0A410W7A9</accession>
<evidence type="ECO:0000313" key="1">
    <source>
        <dbReference type="EMBL" id="QAU51855.1"/>
    </source>
</evidence>
<dbReference type="GO" id="GO:0006281">
    <property type="term" value="P:DNA repair"/>
    <property type="evidence" value="ECO:0007669"/>
    <property type="project" value="InterPro"/>
</dbReference>
<dbReference type="Pfam" id="PF12836">
    <property type="entry name" value="HHH_3"/>
    <property type="match status" value="1"/>
</dbReference>
<name>A0A410W7A9_9CORY</name>
<reference evidence="1 2" key="1">
    <citation type="submission" date="2019-01" db="EMBL/GenBank/DDBJ databases">
        <authorList>
            <person name="Ruckert C."/>
            <person name="Busche T."/>
            <person name="Kalinowski J."/>
        </authorList>
    </citation>
    <scope>NUCLEOTIDE SEQUENCE [LARGE SCALE GENOMIC DNA]</scope>
    <source>
        <strain evidence="1 2">136/3</strain>
    </source>
</reference>
<gene>
    <name evidence="1" type="primary">comEA</name>
    <name evidence="1" type="ORF">CPELA_02860</name>
</gene>
<dbReference type="InterPro" id="IPR019554">
    <property type="entry name" value="Soluble_ligand-bd"/>
</dbReference>
<dbReference type="NCBIfam" id="TIGR00426">
    <property type="entry name" value="competence protein ComEA helix-hairpin-helix repeat region"/>
    <property type="match status" value="1"/>
</dbReference>
<dbReference type="InterPro" id="IPR004509">
    <property type="entry name" value="Competence_ComEA_HhH"/>
</dbReference>
<keyword evidence="2" id="KW-1185">Reference proteome</keyword>
<dbReference type="AlphaFoldDB" id="A0A410W7A9"/>
<dbReference type="InterPro" id="IPR003583">
    <property type="entry name" value="Hlx-hairpin-Hlx_DNA-bd_motif"/>
</dbReference>
<evidence type="ECO:0000313" key="2">
    <source>
        <dbReference type="Proteomes" id="UP000288929"/>
    </source>
</evidence>
<dbReference type="InterPro" id="IPR051675">
    <property type="entry name" value="Endo/Exo/Phosphatase_dom_1"/>
</dbReference>
<dbReference type="GO" id="GO:0015627">
    <property type="term" value="C:type II protein secretion system complex"/>
    <property type="evidence" value="ECO:0007669"/>
    <property type="project" value="TreeGrafter"/>
</dbReference>
<dbReference type="KEGG" id="cpeg:CPELA_02860"/>